<evidence type="ECO:0000259" key="6">
    <source>
        <dbReference type="PROSITE" id="PS50089"/>
    </source>
</evidence>
<dbReference type="PROSITE" id="PS50145">
    <property type="entry name" value="ZF_TRAF"/>
    <property type="match status" value="1"/>
</dbReference>
<feature type="coiled-coil region" evidence="5">
    <location>
        <begin position="228"/>
        <end position="255"/>
    </location>
</feature>
<protein>
    <recommendedName>
        <fullName evidence="10">RING-type domain-containing protein</fullName>
    </recommendedName>
</protein>
<evidence type="ECO:0000256" key="1">
    <source>
        <dbReference type="ARBA" id="ARBA00022723"/>
    </source>
</evidence>
<dbReference type="Proteomes" id="UP001141327">
    <property type="component" value="Unassembled WGS sequence"/>
</dbReference>
<feature type="domain" description="TRAF-type" evidence="7">
    <location>
        <begin position="112"/>
        <end position="167"/>
    </location>
</feature>
<dbReference type="InterPro" id="IPR001293">
    <property type="entry name" value="Znf_TRAF"/>
</dbReference>
<dbReference type="Gene3D" id="3.30.40.10">
    <property type="entry name" value="Zinc/RING finger domain, C3HC4 (zinc finger)"/>
    <property type="match status" value="2"/>
</dbReference>
<feature type="zinc finger region" description="TRAF-type" evidence="4">
    <location>
        <begin position="112"/>
        <end position="167"/>
    </location>
</feature>
<keyword evidence="9" id="KW-1185">Reference proteome</keyword>
<evidence type="ECO:0000256" key="5">
    <source>
        <dbReference type="SAM" id="Coils"/>
    </source>
</evidence>
<evidence type="ECO:0000313" key="8">
    <source>
        <dbReference type="EMBL" id="KAJ4454743.1"/>
    </source>
</evidence>
<evidence type="ECO:0000259" key="7">
    <source>
        <dbReference type="PROSITE" id="PS50145"/>
    </source>
</evidence>
<proteinExistence type="predicted"/>
<name>A0ABQ8U9P1_9EUKA</name>
<evidence type="ECO:0008006" key="10">
    <source>
        <dbReference type="Google" id="ProtNLM"/>
    </source>
</evidence>
<keyword evidence="1 4" id="KW-0479">Metal-binding</keyword>
<reference evidence="8" key="1">
    <citation type="journal article" date="2022" name="bioRxiv">
        <title>Genomics of Preaxostyla Flagellates Illuminates Evolutionary Transitions and the Path Towards Mitochondrial Loss.</title>
        <authorList>
            <person name="Novak L.V.F."/>
            <person name="Treitli S.C."/>
            <person name="Pyrih J."/>
            <person name="Halakuc P."/>
            <person name="Pipaliya S.V."/>
            <person name="Vacek V."/>
            <person name="Brzon O."/>
            <person name="Soukal P."/>
            <person name="Eme L."/>
            <person name="Dacks J.B."/>
            <person name="Karnkowska A."/>
            <person name="Elias M."/>
            <person name="Hampl V."/>
        </authorList>
    </citation>
    <scope>NUCLEOTIDE SEQUENCE</scope>
    <source>
        <strain evidence="8">RCP-MX</strain>
    </source>
</reference>
<evidence type="ECO:0000313" key="9">
    <source>
        <dbReference type="Proteomes" id="UP001141327"/>
    </source>
</evidence>
<keyword evidence="3 4" id="KW-0862">Zinc</keyword>
<dbReference type="InterPro" id="IPR013083">
    <property type="entry name" value="Znf_RING/FYVE/PHD"/>
</dbReference>
<evidence type="ECO:0000256" key="4">
    <source>
        <dbReference type="PROSITE-ProRule" id="PRU00207"/>
    </source>
</evidence>
<gene>
    <name evidence="8" type="ORF">PAPYR_10470</name>
</gene>
<comment type="caution">
    <text evidence="8">The sequence shown here is derived from an EMBL/GenBank/DDBJ whole genome shotgun (WGS) entry which is preliminary data.</text>
</comment>
<feature type="domain" description="RING-type" evidence="6">
    <location>
        <begin position="34"/>
        <end position="69"/>
    </location>
</feature>
<evidence type="ECO:0000256" key="3">
    <source>
        <dbReference type="ARBA" id="ARBA00022833"/>
    </source>
</evidence>
<keyword evidence="5" id="KW-0175">Coiled coil</keyword>
<accession>A0ABQ8U9P1</accession>
<dbReference type="InterPro" id="IPR001841">
    <property type="entry name" value="Znf_RING"/>
</dbReference>
<dbReference type="PANTHER" id="PTHR10131">
    <property type="entry name" value="TNF RECEPTOR ASSOCIATED FACTOR"/>
    <property type="match status" value="1"/>
</dbReference>
<evidence type="ECO:0000256" key="2">
    <source>
        <dbReference type="ARBA" id="ARBA00022771"/>
    </source>
</evidence>
<dbReference type="PROSITE" id="PS50089">
    <property type="entry name" value="ZF_RING_2"/>
    <property type="match status" value="1"/>
</dbReference>
<dbReference type="SUPFAM" id="SSF57850">
    <property type="entry name" value="RING/U-box"/>
    <property type="match status" value="1"/>
</dbReference>
<sequence length="478" mass="52724">MSTHDCEERLQTCRPRRTLDYLTAEPSGSEVWRCPACHAHYEDPVSMSCGDAVCRACVATLGGVCPTCNASITEQVLPARPLLPLVQGLQCHCPNHGLGCSAVLAVQDVELHLHSDCEWRDEECDQCHQRAPRHDMASHKDTTCPAKRMGCGYAELGCETRCPQEDLAHEREGVVTHTGLLMQRLVATSAELAQIKAELGGQLAATKAELCQCKAELTDRQVATAAALAQTKAQLARCQEQLAQTNEDLATIRAQMLQGSKNLDMRLRRLAELARGHAGVRALLLRYPDALEQTIFAHSAAVREASGLLVHSLIPSRRPALPPPETPPVVGPPAMASNLVVEVILGMATAPSAAPVSDLEYGLEADHEVDEDAFGQVYAVLRGLVSKAARYIEGDAKVGKDEENLHYLKDFFRLANFFWLLRWFLRGPAEMALLQDQFPVLIKLHFALDGMRYEMDENKLRYEMDQNKLVYMGGWVLI</sequence>
<dbReference type="EMBL" id="JAPMOS010000136">
    <property type="protein sequence ID" value="KAJ4454743.1"/>
    <property type="molecule type" value="Genomic_DNA"/>
</dbReference>
<organism evidence="8 9">
    <name type="scientific">Paratrimastix pyriformis</name>
    <dbReference type="NCBI Taxonomy" id="342808"/>
    <lineage>
        <taxon>Eukaryota</taxon>
        <taxon>Metamonada</taxon>
        <taxon>Preaxostyla</taxon>
        <taxon>Paratrimastigidae</taxon>
        <taxon>Paratrimastix</taxon>
    </lineage>
</organism>
<keyword evidence="2 4" id="KW-0863">Zinc-finger</keyword>
<dbReference type="PANTHER" id="PTHR10131:SF94">
    <property type="entry name" value="TNF RECEPTOR-ASSOCIATED FACTOR 4"/>
    <property type="match status" value="1"/>
</dbReference>